<evidence type="ECO:0000256" key="4">
    <source>
        <dbReference type="ARBA" id="ARBA00022989"/>
    </source>
</evidence>
<dbReference type="NCBIfam" id="NF037997">
    <property type="entry name" value="Na_Pi_symport"/>
    <property type="match status" value="1"/>
</dbReference>
<dbReference type="GO" id="GO:0005436">
    <property type="term" value="F:sodium:phosphate symporter activity"/>
    <property type="evidence" value="ECO:0007669"/>
    <property type="project" value="InterPro"/>
</dbReference>
<dbReference type="AlphaFoldDB" id="A0A4R1R7G1"/>
<feature type="transmembrane region" description="Helical" evidence="6">
    <location>
        <begin position="212"/>
        <end position="232"/>
    </location>
</feature>
<evidence type="ECO:0000313" key="9">
    <source>
        <dbReference type="Proteomes" id="UP000295008"/>
    </source>
</evidence>
<evidence type="ECO:0000313" key="8">
    <source>
        <dbReference type="EMBL" id="TCL61544.1"/>
    </source>
</evidence>
<keyword evidence="9" id="KW-1185">Reference proteome</keyword>
<dbReference type="GO" id="GO:0005886">
    <property type="term" value="C:plasma membrane"/>
    <property type="evidence" value="ECO:0007669"/>
    <property type="project" value="UniProtKB-SubCell"/>
</dbReference>
<comment type="subcellular location">
    <subcellularLocation>
        <location evidence="1">Cell membrane</location>
        <topology evidence="1">Multi-pass membrane protein</topology>
    </subcellularLocation>
</comment>
<evidence type="ECO:0000259" key="7">
    <source>
        <dbReference type="Pfam" id="PF01895"/>
    </source>
</evidence>
<dbReference type="GO" id="GO:0044341">
    <property type="term" value="P:sodium-dependent phosphate transport"/>
    <property type="evidence" value="ECO:0007669"/>
    <property type="project" value="InterPro"/>
</dbReference>
<proteinExistence type="predicted"/>
<feature type="transmembrane region" description="Helical" evidence="6">
    <location>
        <begin position="179"/>
        <end position="205"/>
    </location>
</feature>
<keyword evidence="2" id="KW-1003">Cell membrane</keyword>
<dbReference type="Proteomes" id="UP000295008">
    <property type="component" value="Unassembled WGS sequence"/>
</dbReference>
<dbReference type="EMBL" id="SLUN01000033">
    <property type="protein sequence ID" value="TCL61544.1"/>
    <property type="molecule type" value="Genomic_DNA"/>
</dbReference>
<reference evidence="8 9" key="1">
    <citation type="submission" date="2019-03" db="EMBL/GenBank/DDBJ databases">
        <title>Genomic Encyclopedia of Type Strains, Phase IV (KMG-IV): sequencing the most valuable type-strain genomes for metagenomic binning, comparative biology and taxonomic classification.</title>
        <authorList>
            <person name="Goeker M."/>
        </authorList>
    </citation>
    <scope>NUCLEOTIDE SEQUENCE [LARGE SCALE GENOMIC DNA]</scope>
    <source>
        <strain evidence="8 9">LX-B</strain>
    </source>
</reference>
<organism evidence="8 9">
    <name type="scientific">Hydrogenispora ethanolica</name>
    <dbReference type="NCBI Taxonomy" id="1082276"/>
    <lineage>
        <taxon>Bacteria</taxon>
        <taxon>Bacillati</taxon>
        <taxon>Bacillota</taxon>
        <taxon>Hydrogenispora</taxon>
    </lineage>
</organism>
<keyword evidence="4 6" id="KW-1133">Transmembrane helix</keyword>
<feature type="transmembrane region" description="Helical" evidence="6">
    <location>
        <begin position="252"/>
        <end position="273"/>
    </location>
</feature>
<evidence type="ECO:0000256" key="5">
    <source>
        <dbReference type="ARBA" id="ARBA00023136"/>
    </source>
</evidence>
<sequence length="572" mass="63116">MPASIEGLLILCGGLAIFLNAVSRFGDGIQKLAGERIRSILEKQSREPHASIFTGIGMAAALQSNVLTFGVISSMVNAGLLGLLPALWIMLGVNLGMTVNAHLMALNLGAWAFLILFFGFILNFYIKKRNLHYIGQVLFNLGMMYLGFIALHQAFVLLATESTTLAMLTGIFHQPWLGFLLGLCVSILLRNCNAMVVFAQAAVGINLGLTDAAFLSGAIAIIIGANVGTTIINMLVGLDRVPTAKKANWMHFSFNLTTGVAWLLALPLMLLLVDTMSREIGVWIHQFELAVFQWSTPLGNSTSQWFNVWQLALANSFFNISIILIWFPVTLLASKFGFSLFAEQVKTTANGGKTFLDRRALQSPALALILASHEINQMAATTIEMLKAVRLAFFKGQVHLLDGVYRNEALVDDLQEQITFYLSALLSQNSLTEVQSHRLAGLLHAVSDIERVGDHANNIAHLAEKKYQEQLPFSELALNEIELFFGKAIDFYTKTTQALRENNLELAKQIEHREESINKLEEELRQNHIHRLNQGKCWPGSGVVYVEILSNLERVAAHSANVVSVVLEEGEQ</sequence>
<feature type="transmembrane region" description="Helical" evidence="6">
    <location>
        <begin position="308"/>
        <end position="333"/>
    </location>
</feature>
<evidence type="ECO:0000256" key="3">
    <source>
        <dbReference type="ARBA" id="ARBA00022692"/>
    </source>
</evidence>
<protein>
    <submittedName>
        <fullName evidence="8">Phosphate:Na+ symporter</fullName>
    </submittedName>
</protein>
<dbReference type="RefSeq" id="WP_132016246.1">
    <property type="nucleotide sequence ID" value="NZ_SLUN01000033.1"/>
</dbReference>
<dbReference type="InterPro" id="IPR038078">
    <property type="entry name" value="PhoU-like_sf"/>
</dbReference>
<keyword evidence="3 6" id="KW-0812">Transmembrane</keyword>
<feature type="transmembrane region" description="Helical" evidence="6">
    <location>
        <begin position="137"/>
        <end position="159"/>
    </location>
</feature>
<dbReference type="OrthoDB" id="9763003at2"/>
<feature type="domain" description="PhoU" evidence="7">
    <location>
        <begin position="375"/>
        <end position="462"/>
    </location>
</feature>
<accession>A0A4R1R7G1</accession>
<dbReference type="PANTHER" id="PTHR10010:SF46">
    <property type="entry name" value="SODIUM-DEPENDENT PHOSPHATE TRANSPORT PROTEIN 2B"/>
    <property type="match status" value="1"/>
</dbReference>
<evidence type="ECO:0000256" key="6">
    <source>
        <dbReference type="SAM" id="Phobius"/>
    </source>
</evidence>
<feature type="transmembrane region" description="Helical" evidence="6">
    <location>
        <begin position="103"/>
        <end position="125"/>
    </location>
</feature>
<name>A0A4R1R7G1_HYDET</name>
<comment type="caution">
    <text evidence="8">The sequence shown here is derived from an EMBL/GenBank/DDBJ whole genome shotgun (WGS) entry which is preliminary data.</text>
</comment>
<dbReference type="PANTHER" id="PTHR10010">
    <property type="entry name" value="SOLUTE CARRIER FAMILY 34 SODIUM PHOSPHATE , MEMBER 2-RELATED"/>
    <property type="match status" value="1"/>
</dbReference>
<feature type="domain" description="PhoU" evidence="7">
    <location>
        <begin position="487"/>
        <end position="564"/>
    </location>
</feature>
<evidence type="ECO:0000256" key="2">
    <source>
        <dbReference type="ARBA" id="ARBA00022475"/>
    </source>
</evidence>
<dbReference type="InterPro" id="IPR026022">
    <property type="entry name" value="PhoU_dom"/>
</dbReference>
<keyword evidence="5 6" id="KW-0472">Membrane</keyword>
<dbReference type="SUPFAM" id="SSF109755">
    <property type="entry name" value="PhoU-like"/>
    <property type="match status" value="1"/>
</dbReference>
<dbReference type="Pfam" id="PF02690">
    <property type="entry name" value="Na_Pi_cotrans"/>
    <property type="match status" value="1"/>
</dbReference>
<dbReference type="Gene3D" id="1.20.58.220">
    <property type="entry name" value="Phosphate transport system protein phou homolog 2, domain 2"/>
    <property type="match status" value="1"/>
</dbReference>
<dbReference type="Pfam" id="PF01895">
    <property type="entry name" value="PhoU"/>
    <property type="match status" value="2"/>
</dbReference>
<dbReference type="InterPro" id="IPR003841">
    <property type="entry name" value="Na/Pi_transpt"/>
</dbReference>
<evidence type="ECO:0000256" key="1">
    <source>
        <dbReference type="ARBA" id="ARBA00004651"/>
    </source>
</evidence>
<gene>
    <name evidence="8" type="ORF">EDC14_103352</name>
</gene>